<protein>
    <recommendedName>
        <fullName evidence="5">General transcription factor 3C polypeptide 3</fullName>
    </recommendedName>
</protein>
<proteinExistence type="predicted"/>
<dbReference type="Pfam" id="PF13181">
    <property type="entry name" value="TPR_8"/>
    <property type="match status" value="1"/>
</dbReference>
<feature type="compositionally biased region" description="Basic and acidic residues" evidence="2">
    <location>
        <begin position="22"/>
        <end position="31"/>
    </location>
</feature>
<dbReference type="EMBL" id="JBBPBK010000006">
    <property type="protein sequence ID" value="KAK9283298.1"/>
    <property type="molecule type" value="Genomic_DNA"/>
</dbReference>
<feature type="repeat" description="TPR" evidence="1">
    <location>
        <begin position="200"/>
        <end position="233"/>
    </location>
</feature>
<feature type="region of interest" description="Disordered" evidence="2">
    <location>
        <begin position="108"/>
        <end position="127"/>
    </location>
</feature>
<dbReference type="Gene3D" id="1.25.40.10">
    <property type="entry name" value="Tetratricopeptide repeat domain"/>
    <property type="match status" value="2"/>
</dbReference>
<gene>
    <name evidence="3" type="ORF">L1049_011535</name>
</gene>
<dbReference type="AlphaFoldDB" id="A0AAP0X2B7"/>
<dbReference type="InterPro" id="IPR039340">
    <property type="entry name" value="Tfc4/TFIIIC-102/Sfc4"/>
</dbReference>
<feature type="region of interest" description="Disordered" evidence="2">
    <location>
        <begin position="137"/>
        <end position="164"/>
    </location>
</feature>
<dbReference type="InterPro" id="IPR019734">
    <property type="entry name" value="TPR_rpt"/>
</dbReference>
<reference evidence="3 4" key="1">
    <citation type="journal article" date="2024" name="Plant J.">
        <title>Genome sequences and population genomics reveal climatic adaptation and genomic divergence between two closely related sweetgum species.</title>
        <authorList>
            <person name="Xu W.Q."/>
            <person name="Ren C.Q."/>
            <person name="Zhang X.Y."/>
            <person name="Comes H.P."/>
            <person name="Liu X.H."/>
            <person name="Li Y.G."/>
            <person name="Kettle C.J."/>
            <person name="Jalonen R."/>
            <person name="Gaisberger H."/>
            <person name="Ma Y.Z."/>
            <person name="Qiu Y.X."/>
        </authorList>
    </citation>
    <scope>NUCLEOTIDE SEQUENCE [LARGE SCALE GENOMIC DNA]</scope>
    <source>
        <strain evidence="3">Hangzhou</strain>
    </source>
</reference>
<name>A0AAP0X2B7_LIQFO</name>
<dbReference type="PROSITE" id="PS50005">
    <property type="entry name" value="TPR"/>
    <property type="match status" value="2"/>
</dbReference>
<evidence type="ECO:0008006" key="5">
    <source>
        <dbReference type="Google" id="ProtNLM"/>
    </source>
</evidence>
<sequence length="644" mass="72333">MGEEGNKTNDHGEALESALDLGTEREAGIDAEREEEEEDGDDGEEDGEEEEEEVEGGEDDIEDGEYTFRFKSGMNPLDFTEGDAFGVQPYQQFERLEYEALAEKKRKALANRPREGSAKKARQEDVSGASIDEIMEAMNYGGRRKSRKPKKRGRRKGSKNKLSPEVTRMLGDATLHYAHGCYKEAICVLNEVVRLAPNLSDPYHTLGLVYNAIGDRKKALNSYMLAAIFSPKDPYLWKLLVTWSIEQGNTGQAKYCLSKAISADPEDISLRFHHAALYVELGDYQKAAESYVQISQLCPENVEALKTGAKLFLKCGQVERSTSILEEYLRQHPTEADLSVVDLLAAMCMENNMHDNALRHIEHAHLVYCSGKDLPLYLTVKAGICHIHLGNMEKAKILFSVLQQESAYDHTDLITEVADSFMSLEHYDSALNYYLMLEGNDGDDNGFLKLKIAQCYLSLRERVQAISFFYKALSKLEDNIDARLALASLLLEEAKSEEAILLLSPPKDLESVFDPNSGKSNPWWLDGKVKLKLSNIYKAKGMLENFVDTIFPLVRESLFIESIQQKVKVRKRLSRSDLFERVKILDDGQTDNVFHGFRPVASASDLLKAARAKKLLQKKATLKEERKAAALAAGVDWQSDDSGQ</sequence>
<evidence type="ECO:0000256" key="1">
    <source>
        <dbReference type="PROSITE-ProRule" id="PRU00339"/>
    </source>
</evidence>
<feature type="compositionally biased region" description="Acidic residues" evidence="2">
    <location>
        <begin position="32"/>
        <end position="65"/>
    </location>
</feature>
<dbReference type="InterPro" id="IPR011990">
    <property type="entry name" value="TPR-like_helical_dom_sf"/>
</dbReference>
<dbReference type="SMART" id="SM00028">
    <property type="entry name" value="TPR"/>
    <property type="match status" value="6"/>
</dbReference>
<accession>A0AAP0X2B7</accession>
<organism evidence="3 4">
    <name type="scientific">Liquidambar formosana</name>
    <name type="common">Formosan gum</name>
    <dbReference type="NCBI Taxonomy" id="63359"/>
    <lineage>
        <taxon>Eukaryota</taxon>
        <taxon>Viridiplantae</taxon>
        <taxon>Streptophyta</taxon>
        <taxon>Embryophyta</taxon>
        <taxon>Tracheophyta</taxon>
        <taxon>Spermatophyta</taxon>
        <taxon>Magnoliopsida</taxon>
        <taxon>eudicotyledons</taxon>
        <taxon>Gunneridae</taxon>
        <taxon>Pentapetalae</taxon>
        <taxon>Saxifragales</taxon>
        <taxon>Altingiaceae</taxon>
        <taxon>Liquidambar</taxon>
    </lineage>
</organism>
<dbReference type="GO" id="GO:0006383">
    <property type="term" value="P:transcription by RNA polymerase III"/>
    <property type="evidence" value="ECO:0007669"/>
    <property type="project" value="InterPro"/>
</dbReference>
<dbReference type="GO" id="GO:0000127">
    <property type="term" value="C:transcription factor TFIIIC complex"/>
    <property type="evidence" value="ECO:0007669"/>
    <property type="project" value="TreeGrafter"/>
</dbReference>
<evidence type="ECO:0000313" key="3">
    <source>
        <dbReference type="EMBL" id="KAK9283298.1"/>
    </source>
</evidence>
<keyword evidence="4" id="KW-1185">Reference proteome</keyword>
<feature type="repeat" description="TPR" evidence="1">
    <location>
        <begin position="268"/>
        <end position="301"/>
    </location>
</feature>
<dbReference type="SUPFAM" id="SSF48452">
    <property type="entry name" value="TPR-like"/>
    <property type="match status" value="2"/>
</dbReference>
<evidence type="ECO:0000256" key="2">
    <source>
        <dbReference type="SAM" id="MobiDB-lite"/>
    </source>
</evidence>
<feature type="compositionally biased region" description="Basic and acidic residues" evidence="2">
    <location>
        <begin position="1"/>
        <end position="14"/>
    </location>
</feature>
<feature type="compositionally biased region" description="Basic residues" evidence="2">
    <location>
        <begin position="142"/>
        <end position="159"/>
    </location>
</feature>
<feature type="region of interest" description="Disordered" evidence="2">
    <location>
        <begin position="1"/>
        <end position="73"/>
    </location>
</feature>
<keyword evidence="1" id="KW-0802">TPR repeat</keyword>
<dbReference type="PANTHER" id="PTHR23082">
    <property type="entry name" value="TRANSCRIPTION INITIATION FACTOR IIIC TFIIIC , POLYPEPTIDE 3-RELATED"/>
    <property type="match status" value="1"/>
</dbReference>
<comment type="caution">
    <text evidence="3">The sequence shown here is derived from an EMBL/GenBank/DDBJ whole genome shotgun (WGS) entry which is preliminary data.</text>
</comment>
<evidence type="ECO:0000313" key="4">
    <source>
        <dbReference type="Proteomes" id="UP001415857"/>
    </source>
</evidence>
<dbReference type="PANTHER" id="PTHR23082:SF0">
    <property type="entry name" value="GENERAL TRANSCRIPTION FACTOR 3C POLYPEPTIDE 3"/>
    <property type="match status" value="1"/>
</dbReference>
<feature type="compositionally biased region" description="Basic and acidic residues" evidence="2">
    <location>
        <begin position="112"/>
        <end position="125"/>
    </location>
</feature>
<dbReference type="Proteomes" id="UP001415857">
    <property type="component" value="Unassembled WGS sequence"/>
</dbReference>